<comment type="catalytic activity">
    <reaction evidence="19">
        <text>S-sulfanyl-L-cysteinyl-[SoxY protein] + thiosulfate + 2 Fe(III)-[cytochrome c] = S-(2-sulfodisulfanyl)-L-cysteinyl-[SoxY protein] + 2 Fe(II)-[cytochrome c] + 2 H(+)</text>
        <dbReference type="Rhea" id="RHEA:51224"/>
        <dbReference type="Rhea" id="RHEA-COMP:10350"/>
        <dbReference type="Rhea" id="RHEA-COMP:14399"/>
        <dbReference type="Rhea" id="RHEA-COMP:14689"/>
        <dbReference type="Rhea" id="RHEA-COMP:14690"/>
        <dbReference type="ChEBI" id="CHEBI:15378"/>
        <dbReference type="ChEBI" id="CHEBI:29033"/>
        <dbReference type="ChEBI" id="CHEBI:29034"/>
        <dbReference type="ChEBI" id="CHEBI:33542"/>
        <dbReference type="ChEBI" id="CHEBI:61963"/>
        <dbReference type="ChEBI" id="CHEBI:140664"/>
        <dbReference type="EC" id="2.8.5.2"/>
    </reaction>
</comment>
<dbReference type="GO" id="GO:0070069">
    <property type="term" value="C:cytochrome complex"/>
    <property type="evidence" value="ECO:0007669"/>
    <property type="project" value="InterPro"/>
</dbReference>
<dbReference type="OrthoDB" id="9808312at2"/>
<keyword evidence="6" id="KW-0349">Heme</keyword>
<evidence type="ECO:0000259" key="20">
    <source>
        <dbReference type="Pfam" id="PF21342"/>
    </source>
</evidence>
<evidence type="ECO:0000256" key="16">
    <source>
        <dbReference type="ARBA" id="ARBA00032236"/>
    </source>
</evidence>
<evidence type="ECO:0000256" key="12">
    <source>
        <dbReference type="ARBA" id="ARBA00023004"/>
    </source>
</evidence>
<evidence type="ECO:0000256" key="7">
    <source>
        <dbReference type="ARBA" id="ARBA00022679"/>
    </source>
</evidence>
<dbReference type="NCBIfam" id="TIGR04484">
    <property type="entry name" value="thiosulf_SoxA"/>
    <property type="match status" value="1"/>
</dbReference>
<dbReference type="EC" id="2.8.5.2" evidence="3"/>
<keyword evidence="22" id="KW-1185">Reference proteome</keyword>
<evidence type="ECO:0000256" key="9">
    <source>
        <dbReference type="ARBA" id="ARBA00022729"/>
    </source>
</evidence>
<dbReference type="SUPFAM" id="SSF46626">
    <property type="entry name" value="Cytochrome c"/>
    <property type="match status" value="2"/>
</dbReference>
<keyword evidence="10" id="KW-0574">Periplasm</keyword>
<keyword evidence="8" id="KW-0479">Metal-binding</keyword>
<feature type="domain" description="Cytochrome c" evidence="20">
    <location>
        <begin position="36"/>
        <end position="136"/>
    </location>
</feature>
<evidence type="ECO:0000256" key="13">
    <source>
        <dbReference type="ARBA" id="ARBA00025746"/>
    </source>
</evidence>
<dbReference type="InterPro" id="IPR025710">
    <property type="entry name" value="SoxA"/>
</dbReference>
<gene>
    <name evidence="21" type="ORF">AQPW35_46950</name>
</gene>
<evidence type="ECO:0000256" key="18">
    <source>
        <dbReference type="ARBA" id="ARBA00048077"/>
    </source>
</evidence>
<dbReference type="GO" id="GO:0009055">
    <property type="term" value="F:electron transfer activity"/>
    <property type="evidence" value="ECO:0007669"/>
    <property type="project" value="InterPro"/>
</dbReference>
<dbReference type="GO" id="GO:0016740">
    <property type="term" value="F:transferase activity"/>
    <property type="evidence" value="ECO:0007669"/>
    <property type="project" value="UniProtKB-KW"/>
</dbReference>
<comment type="caution">
    <text evidence="21">The sequence shown here is derived from an EMBL/GenBank/DDBJ whole genome shotgun (WGS) entry which is preliminary data.</text>
</comment>
<comment type="catalytic activity">
    <reaction evidence="18">
        <text>L-cysteinyl-[SoxY protein] + thiosulfate + 2 Fe(III)-[cytochrome c] = S-sulfosulfanyl-L-cysteinyl-[SoxY protein] + 2 Fe(II)-[cytochrome c] + 2 H(+)</text>
        <dbReference type="Rhea" id="RHEA:56720"/>
        <dbReference type="Rhea" id="RHEA-COMP:10350"/>
        <dbReference type="Rhea" id="RHEA-COMP:14328"/>
        <dbReference type="Rhea" id="RHEA-COMP:14399"/>
        <dbReference type="Rhea" id="RHEA-COMP:14691"/>
        <dbReference type="ChEBI" id="CHEBI:15378"/>
        <dbReference type="ChEBI" id="CHEBI:29033"/>
        <dbReference type="ChEBI" id="CHEBI:29034"/>
        <dbReference type="ChEBI" id="CHEBI:29950"/>
        <dbReference type="ChEBI" id="CHEBI:33542"/>
        <dbReference type="ChEBI" id="CHEBI:139321"/>
        <dbReference type="EC" id="2.8.5.2"/>
    </reaction>
</comment>
<evidence type="ECO:0000256" key="4">
    <source>
        <dbReference type="ARBA" id="ARBA00019364"/>
    </source>
</evidence>
<protein>
    <recommendedName>
        <fullName evidence="4">L-cysteine S-thiosulfotransferase subunit SoxA</fullName>
        <ecNumber evidence="3">2.8.5.2</ecNumber>
    </recommendedName>
    <alternativeName>
        <fullName evidence="16">Protein SoxA</fullName>
    </alternativeName>
    <alternativeName>
        <fullName evidence="17">SoxAX cytochrome complex subunit A</fullName>
    </alternativeName>
    <alternativeName>
        <fullName evidence="15">Sulfur oxidizing protein A</fullName>
    </alternativeName>
    <alternativeName>
        <fullName evidence="14">Thiosulfate-oxidizing multienzyme system protein SoxA</fullName>
    </alternativeName>
</protein>
<dbReference type="GO" id="GO:0020037">
    <property type="term" value="F:heme binding"/>
    <property type="evidence" value="ECO:0007669"/>
    <property type="project" value="InterPro"/>
</dbReference>
<organism evidence="21 22">
    <name type="scientific">Pseudaquabacterium pictum</name>
    <dbReference type="NCBI Taxonomy" id="2315236"/>
    <lineage>
        <taxon>Bacteria</taxon>
        <taxon>Pseudomonadati</taxon>
        <taxon>Pseudomonadota</taxon>
        <taxon>Betaproteobacteria</taxon>
        <taxon>Burkholderiales</taxon>
        <taxon>Sphaerotilaceae</taxon>
        <taxon>Pseudaquabacterium</taxon>
    </lineage>
</organism>
<evidence type="ECO:0000256" key="2">
    <source>
        <dbReference type="ARBA" id="ARBA00011530"/>
    </source>
</evidence>
<keyword evidence="11" id="KW-0249">Electron transport</keyword>
<comment type="similarity">
    <text evidence="13">Belongs to the SoxA family.</text>
</comment>
<evidence type="ECO:0000256" key="5">
    <source>
        <dbReference type="ARBA" id="ARBA00022448"/>
    </source>
</evidence>
<evidence type="ECO:0000256" key="17">
    <source>
        <dbReference type="ARBA" id="ARBA00032318"/>
    </source>
</evidence>
<evidence type="ECO:0000256" key="14">
    <source>
        <dbReference type="ARBA" id="ARBA00030174"/>
    </source>
</evidence>
<evidence type="ECO:0000313" key="22">
    <source>
        <dbReference type="Proteomes" id="UP000301751"/>
    </source>
</evidence>
<evidence type="ECO:0000256" key="1">
    <source>
        <dbReference type="ARBA" id="ARBA00004418"/>
    </source>
</evidence>
<keyword evidence="5" id="KW-0813">Transport</keyword>
<proteinExistence type="inferred from homology"/>
<keyword evidence="12" id="KW-0408">Iron</keyword>
<dbReference type="Pfam" id="PF21342">
    <property type="entry name" value="SoxA-TsdA_cyt-c"/>
    <property type="match status" value="1"/>
</dbReference>
<accession>A0A480AVT2</accession>
<dbReference type="GO" id="GO:0019417">
    <property type="term" value="P:sulfur oxidation"/>
    <property type="evidence" value="ECO:0007669"/>
    <property type="project" value="InterPro"/>
</dbReference>
<reference evidence="22" key="1">
    <citation type="submission" date="2019-03" db="EMBL/GenBank/DDBJ databases">
        <title>Aquabacterium pictum sp.nov., the first bacteriochlorophyll a-containing freshwater bacterium in the genus Aquabacterium of the class Betaproteobacteria.</title>
        <authorList>
            <person name="Hirose S."/>
            <person name="Tank M."/>
            <person name="Hara E."/>
            <person name="Tamaki H."/>
            <person name="Takaichi S."/>
            <person name="Haruta S."/>
            <person name="Hanada S."/>
        </authorList>
    </citation>
    <scope>NUCLEOTIDE SEQUENCE [LARGE SCALE GENOMIC DNA]</scope>
    <source>
        <strain evidence="22">W35</strain>
    </source>
</reference>
<dbReference type="EMBL" id="BJCL01000018">
    <property type="protein sequence ID" value="GCL65614.1"/>
    <property type="molecule type" value="Genomic_DNA"/>
</dbReference>
<sequence length="258" mass="28771">MATHPAVAQDTDPSVQAYRQALADKDGNPGLLMIDRGERLFRTAAGPKATTLEKCDFGLGPGVLKGAYAQLPRWFADTQRVQDLESRLVTCMVTLQGRDAKQVKTLPFANETKNQSNTDFEVITAYVAAQSDGMKLSPPTKHPKELESVKVGEALYWRQHGPMDFSCATCHAEDGKRIRLQSLFNGLNKKHTDNVMSSWPTYRVSHNAVRTMQHRMWDCHWQMRLPDIDLGSPAAVALISYLTKQAEGSTLDLPGMRR</sequence>
<dbReference type="AlphaFoldDB" id="A0A480AVT2"/>
<evidence type="ECO:0000256" key="10">
    <source>
        <dbReference type="ARBA" id="ARBA00022764"/>
    </source>
</evidence>
<keyword evidence="9" id="KW-0732">Signal</keyword>
<comment type="subcellular location">
    <subcellularLocation>
        <location evidence="1">Periplasm</location>
    </subcellularLocation>
</comment>
<evidence type="ECO:0000256" key="15">
    <source>
        <dbReference type="ARBA" id="ARBA00030833"/>
    </source>
</evidence>
<name>A0A480AVT2_9BURK</name>
<comment type="subunit">
    <text evidence="2">Heterodimer of SoxA and SoxX.</text>
</comment>
<dbReference type="Proteomes" id="UP000301751">
    <property type="component" value="Unassembled WGS sequence"/>
</dbReference>
<dbReference type="GO" id="GO:0042597">
    <property type="term" value="C:periplasmic space"/>
    <property type="evidence" value="ECO:0007669"/>
    <property type="project" value="UniProtKB-SubCell"/>
</dbReference>
<dbReference type="GO" id="GO:0046872">
    <property type="term" value="F:metal ion binding"/>
    <property type="evidence" value="ECO:0007669"/>
    <property type="project" value="UniProtKB-KW"/>
</dbReference>
<evidence type="ECO:0000256" key="8">
    <source>
        <dbReference type="ARBA" id="ARBA00022723"/>
    </source>
</evidence>
<evidence type="ECO:0000256" key="11">
    <source>
        <dbReference type="ARBA" id="ARBA00022982"/>
    </source>
</evidence>
<dbReference type="RefSeq" id="WP_137735316.1">
    <property type="nucleotide sequence ID" value="NZ_BJCL01000018.1"/>
</dbReference>
<evidence type="ECO:0000256" key="19">
    <source>
        <dbReference type="ARBA" id="ARBA00048423"/>
    </source>
</evidence>
<evidence type="ECO:0000313" key="21">
    <source>
        <dbReference type="EMBL" id="GCL65614.1"/>
    </source>
</evidence>
<evidence type="ECO:0000256" key="3">
    <source>
        <dbReference type="ARBA" id="ARBA00012408"/>
    </source>
</evidence>
<keyword evidence="7" id="KW-0808">Transferase</keyword>
<dbReference type="Gene3D" id="1.10.760.10">
    <property type="entry name" value="Cytochrome c-like domain"/>
    <property type="match status" value="2"/>
</dbReference>
<dbReference type="InterPro" id="IPR036909">
    <property type="entry name" value="Cyt_c-like_dom_sf"/>
</dbReference>
<dbReference type="GO" id="GO:0016669">
    <property type="term" value="F:oxidoreductase activity, acting on a sulfur group of donors, cytochrome as acceptor"/>
    <property type="evidence" value="ECO:0007669"/>
    <property type="project" value="InterPro"/>
</dbReference>
<evidence type="ECO:0000256" key="6">
    <source>
        <dbReference type="ARBA" id="ARBA00022617"/>
    </source>
</evidence>
<dbReference type="InterPro" id="IPR009056">
    <property type="entry name" value="Cyt_c-like_dom"/>
</dbReference>